<evidence type="ECO:0000313" key="2">
    <source>
        <dbReference type="Proteomes" id="UP000499080"/>
    </source>
</evidence>
<dbReference type="EMBL" id="BGPR01000324">
    <property type="protein sequence ID" value="GBM13220.1"/>
    <property type="molecule type" value="Genomic_DNA"/>
</dbReference>
<gene>
    <name evidence="1" type="ORF">AVEN_214932_1</name>
</gene>
<organism evidence="1 2">
    <name type="scientific">Araneus ventricosus</name>
    <name type="common">Orbweaver spider</name>
    <name type="synonym">Epeira ventricosa</name>
    <dbReference type="NCBI Taxonomy" id="182803"/>
    <lineage>
        <taxon>Eukaryota</taxon>
        <taxon>Metazoa</taxon>
        <taxon>Ecdysozoa</taxon>
        <taxon>Arthropoda</taxon>
        <taxon>Chelicerata</taxon>
        <taxon>Arachnida</taxon>
        <taxon>Araneae</taxon>
        <taxon>Araneomorphae</taxon>
        <taxon>Entelegynae</taxon>
        <taxon>Araneoidea</taxon>
        <taxon>Araneidae</taxon>
        <taxon>Araneus</taxon>
    </lineage>
</organism>
<dbReference type="Proteomes" id="UP000499080">
    <property type="component" value="Unassembled WGS sequence"/>
</dbReference>
<evidence type="ECO:0000313" key="1">
    <source>
        <dbReference type="EMBL" id="GBM13220.1"/>
    </source>
</evidence>
<dbReference type="AlphaFoldDB" id="A0A4Y2D938"/>
<accession>A0A4Y2D938</accession>
<reference evidence="1 2" key="1">
    <citation type="journal article" date="2019" name="Sci. Rep.">
        <title>Orb-weaving spider Araneus ventricosus genome elucidates the spidroin gene catalogue.</title>
        <authorList>
            <person name="Kono N."/>
            <person name="Nakamura H."/>
            <person name="Ohtoshi R."/>
            <person name="Moran D.A.P."/>
            <person name="Shinohara A."/>
            <person name="Yoshida Y."/>
            <person name="Fujiwara M."/>
            <person name="Mori M."/>
            <person name="Tomita M."/>
            <person name="Arakawa K."/>
        </authorList>
    </citation>
    <scope>NUCLEOTIDE SEQUENCE [LARGE SCALE GENOMIC DNA]</scope>
</reference>
<name>A0A4Y2D938_ARAVE</name>
<keyword evidence="2" id="KW-1185">Reference proteome</keyword>
<protein>
    <submittedName>
        <fullName evidence="1">Uncharacterized protein</fullName>
    </submittedName>
</protein>
<comment type="caution">
    <text evidence="1">The sequence shown here is derived from an EMBL/GenBank/DDBJ whole genome shotgun (WGS) entry which is preliminary data.</text>
</comment>
<proteinExistence type="predicted"/>
<sequence>MVKKIVDKRFRLTKRNRCSKEIRISKTGQRSSLFAPTSRGEFRLRKGHSPFSSWVDVCAFFLLTERPVPLKKKKKRERERERERSLRGSDWNLLSSVSDREVLAWKKRGRKLRKKEEGWFRPPGHLGLCDKNPVVRKFWGAFYRAIHPRLDYLLFIWSPDLDYLLFIWSPDLDYLLFIWSLD</sequence>